<dbReference type="PANTHER" id="PTHR12418">
    <property type="entry name" value="ACYL-COENZYME A THIOESTERASE THEM4"/>
    <property type="match status" value="1"/>
</dbReference>
<evidence type="ECO:0000256" key="5">
    <source>
        <dbReference type="SAM" id="MobiDB-lite"/>
    </source>
</evidence>
<dbReference type="CDD" id="cd03443">
    <property type="entry name" value="PaaI_thioesterase"/>
    <property type="match status" value="1"/>
</dbReference>
<evidence type="ECO:0000313" key="6">
    <source>
        <dbReference type="EMBL" id="NYG59893.1"/>
    </source>
</evidence>
<dbReference type="Proteomes" id="UP000540656">
    <property type="component" value="Unassembled WGS sequence"/>
</dbReference>
<sequence length="227" mass="24414">MSADPSSTDPTQDDPTLTDPTFADSPDRVALADAVRALMLAAGTSTVGGQDRERAEELIAEATELLAKQTRPRVPRSEYPAPSRARELGIPFHRSAGNPASVPLAIHFDGDSAHAVVTINALQEGPPDSVHGGTLAWLMDCMTGALVQSTLRPSVTGTLELRYKRRTPLDRQLSLGSRITSQSGRKTVVEAWIELDGERTVEARGLFIQVPFETRAHEATHSAGARE</sequence>
<dbReference type="GO" id="GO:0006631">
    <property type="term" value="P:fatty acid metabolic process"/>
    <property type="evidence" value="ECO:0007669"/>
    <property type="project" value="UniProtKB-KW"/>
</dbReference>
<name>A0A7Y9UPS1_9ACTN</name>
<protein>
    <submittedName>
        <fullName evidence="6">Acyl-coenzyme A thioesterase PaaI-like protein</fullName>
    </submittedName>
</protein>
<keyword evidence="2" id="KW-0378">Hydrolase</keyword>
<proteinExistence type="predicted"/>
<dbReference type="GO" id="GO:0016787">
    <property type="term" value="F:hydrolase activity"/>
    <property type="evidence" value="ECO:0007669"/>
    <property type="project" value="UniProtKB-KW"/>
</dbReference>
<dbReference type="EMBL" id="JACCAA010000001">
    <property type="protein sequence ID" value="NYG59893.1"/>
    <property type="molecule type" value="Genomic_DNA"/>
</dbReference>
<reference evidence="6 7" key="1">
    <citation type="submission" date="2020-07" db="EMBL/GenBank/DDBJ databases">
        <title>Sequencing the genomes of 1000 actinobacteria strains.</title>
        <authorList>
            <person name="Klenk H.-P."/>
        </authorList>
    </citation>
    <scope>NUCLEOTIDE SEQUENCE [LARGE SCALE GENOMIC DNA]</scope>
    <source>
        <strain evidence="6 7">DSM 23819</strain>
    </source>
</reference>
<dbReference type="SUPFAM" id="SSF54637">
    <property type="entry name" value="Thioesterase/thiol ester dehydrase-isomerase"/>
    <property type="match status" value="1"/>
</dbReference>
<evidence type="ECO:0000256" key="1">
    <source>
        <dbReference type="ARBA" id="ARBA00022490"/>
    </source>
</evidence>
<keyword evidence="1" id="KW-0963">Cytoplasm</keyword>
<gene>
    <name evidence="6" type="ORF">BJ980_002816</name>
</gene>
<keyword evidence="3" id="KW-0276">Fatty acid metabolism</keyword>
<dbReference type="InterPro" id="IPR052365">
    <property type="entry name" value="THEM4/THEM5_acyl-CoA_thioest"/>
</dbReference>
<keyword evidence="7" id="KW-1185">Reference proteome</keyword>
<evidence type="ECO:0000256" key="4">
    <source>
        <dbReference type="ARBA" id="ARBA00023098"/>
    </source>
</evidence>
<dbReference type="Gene3D" id="3.10.129.10">
    <property type="entry name" value="Hotdog Thioesterase"/>
    <property type="match status" value="1"/>
</dbReference>
<keyword evidence="4" id="KW-0443">Lipid metabolism</keyword>
<dbReference type="RefSeq" id="WP_179502895.1">
    <property type="nucleotide sequence ID" value="NZ_JACCAA010000001.1"/>
</dbReference>
<accession>A0A7Y9UPS1</accession>
<comment type="caution">
    <text evidence="6">The sequence shown here is derived from an EMBL/GenBank/DDBJ whole genome shotgun (WGS) entry which is preliminary data.</text>
</comment>
<feature type="compositionally biased region" description="Low complexity" evidence="5">
    <location>
        <begin position="1"/>
        <end position="21"/>
    </location>
</feature>
<evidence type="ECO:0000256" key="2">
    <source>
        <dbReference type="ARBA" id="ARBA00022801"/>
    </source>
</evidence>
<organism evidence="6 7">
    <name type="scientific">Nocardioides daedukensis</name>
    <dbReference type="NCBI Taxonomy" id="634462"/>
    <lineage>
        <taxon>Bacteria</taxon>
        <taxon>Bacillati</taxon>
        <taxon>Actinomycetota</taxon>
        <taxon>Actinomycetes</taxon>
        <taxon>Propionibacteriales</taxon>
        <taxon>Nocardioidaceae</taxon>
        <taxon>Nocardioides</taxon>
    </lineage>
</organism>
<evidence type="ECO:0000256" key="3">
    <source>
        <dbReference type="ARBA" id="ARBA00022832"/>
    </source>
</evidence>
<dbReference type="AlphaFoldDB" id="A0A7Y9UPS1"/>
<evidence type="ECO:0000313" key="7">
    <source>
        <dbReference type="Proteomes" id="UP000540656"/>
    </source>
</evidence>
<feature type="region of interest" description="Disordered" evidence="5">
    <location>
        <begin position="1"/>
        <end position="25"/>
    </location>
</feature>
<dbReference type="PANTHER" id="PTHR12418:SF19">
    <property type="entry name" value="ACYL-COENZYME A THIOESTERASE THEM4"/>
    <property type="match status" value="1"/>
</dbReference>
<dbReference type="InterPro" id="IPR029069">
    <property type="entry name" value="HotDog_dom_sf"/>
</dbReference>